<dbReference type="SUPFAM" id="SSF103657">
    <property type="entry name" value="BAR/IMD domain-like"/>
    <property type="match status" value="1"/>
</dbReference>
<dbReference type="InterPro" id="IPR025640">
    <property type="entry name" value="GYF_2"/>
</dbReference>
<evidence type="ECO:0000259" key="2">
    <source>
        <dbReference type="Pfam" id="PF14237"/>
    </source>
</evidence>
<feature type="compositionally biased region" description="Low complexity" evidence="1">
    <location>
        <begin position="434"/>
        <end position="444"/>
    </location>
</feature>
<keyword evidence="4" id="KW-1185">Reference proteome</keyword>
<protein>
    <recommendedName>
        <fullName evidence="2">GYF domain-containing protein</fullName>
    </recommendedName>
</protein>
<accession>A0AB34JY87</accession>
<organism evidence="3 4">
    <name type="scientific">Prymnesium parvum</name>
    <name type="common">Toxic golden alga</name>
    <dbReference type="NCBI Taxonomy" id="97485"/>
    <lineage>
        <taxon>Eukaryota</taxon>
        <taxon>Haptista</taxon>
        <taxon>Haptophyta</taxon>
        <taxon>Prymnesiophyceae</taxon>
        <taxon>Prymnesiales</taxon>
        <taxon>Prymnesiaceae</taxon>
        <taxon>Prymnesium</taxon>
    </lineage>
</organism>
<feature type="region of interest" description="Disordered" evidence="1">
    <location>
        <begin position="434"/>
        <end position="469"/>
    </location>
</feature>
<evidence type="ECO:0000313" key="3">
    <source>
        <dbReference type="EMBL" id="KAL1525812.1"/>
    </source>
</evidence>
<dbReference type="InterPro" id="IPR027267">
    <property type="entry name" value="AH/BAR_dom_sf"/>
</dbReference>
<comment type="caution">
    <text evidence="3">The sequence shown here is derived from an EMBL/GenBank/DDBJ whole genome shotgun (WGS) entry which is preliminary data.</text>
</comment>
<feature type="compositionally biased region" description="Basic and acidic residues" evidence="1">
    <location>
        <begin position="29"/>
        <end position="42"/>
    </location>
</feature>
<proteinExistence type="predicted"/>
<dbReference type="Gene3D" id="1.20.1270.60">
    <property type="entry name" value="Arfaptin homology (AH) domain/BAR domain"/>
    <property type="match status" value="1"/>
</dbReference>
<feature type="region of interest" description="Disordered" evidence="1">
    <location>
        <begin position="669"/>
        <end position="691"/>
    </location>
</feature>
<feature type="region of interest" description="Disordered" evidence="1">
    <location>
        <begin position="13"/>
        <end position="45"/>
    </location>
</feature>
<name>A0AB34JY87_PRYPA</name>
<dbReference type="Pfam" id="PF14237">
    <property type="entry name" value="GYF_2"/>
    <property type="match status" value="1"/>
</dbReference>
<evidence type="ECO:0000313" key="4">
    <source>
        <dbReference type="Proteomes" id="UP001515480"/>
    </source>
</evidence>
<sequence length="771" mass="82712">MASRACQAALDAAARSTGEPTLHGSVRLHGPDRSRHATDPPCRDSSSFSATYWSDKMKGGYTTARHRSASAYDADVLDFFRELSKVEMEYARALERLCERVRYEHAADGKPSGAGWRGMLAPSDDDRPLVRSLQYASVQHTWSELLAALRSHAKAHQQCCDDVRSSVIDPLKSAVKQERARREEVLDPVDERVDGVRRARARAESTAQQYASALRRYRKQSAAKGAGAVGPGSHEAALLLDAASACADAVATANEDTALFEDEEHEEKRLESVDVSFSAFASIVCATGVWPVDAAQQLRDAADKTDVPSDICAFADAHSTRGHGRVEKLRAPICCDQLAAVSNVTEAQVDLGFWGSLWKPVKKVLAGFAQEPTVPPSPEEPAAKEVAPSDLPEAGVELFAVSTTRHAHMAAATASFSAQDAACCDDPSWRYGSDGSSSSLLQDSAADEMTGDREHAERTELGDGKDVLGTLPAPIKEGVGMKAARGYVDGSIESDAILDSVNEMVAELGGEGLTMLEAQLLVAEVLDGEESESSVDGVAPDESAGGALGDEWYFVDDMDAVQGPFDWLALKDAVANGNVQSQTWVFRSGMPDWIAADDVPDLVELPLSSSPIPPPPPTTSPPKKEAIAHNFAQDENYSANAQPSHGGAGLKISTGSEDSCAERTIPRNTADASEHEGVEVEAKTEHGVEESTMTASQLLDAIAGFDKERRLKKVKRQSRIFGAKRRSVSRASLGSVPPLPLPGEKESTIASLLAHAIMRRRSEMNYDEEDF</sequence>
<feature type="compositionally biased region" description="Basic and acidic residues" evidence="1">
    <location>
        <begin position="450"/>
        <end position="466"/>
    </location>
</feature>
<dbReference type="AlphaFoldDB" id="A0AB34JY87"/>
<feature type="domain" description="GYF" evidence="2">
    <location>
        <begin position="552"/>
        <end position="602"/>
    </location>
</feature>
<dbReference type="EMBL" id="JBGBPQ010000004">
    <property type="protein sequence ID" value="KAL1525812.1"/>
    <property type="molecule type" value="Genomic_DNA"/>
</dbReference>
<feature type="region of interest" description="Disordered" evidence="1">
    <location>
        <begin position="637"/>
        <end position="657"/>
    </location>
</feature>
<gene>
    <name evidence="3" type="ORF">AB1Y20_020651</name>
</gene>
<reference evidence="3 4" key="1">
    <citation type="journal article" date="2024" name="Science">
        <title>Giant polyketide synthase enzymes in the biosynthesis of giant marine polyether toxins.</title>
        <authorList>
            <person name="Fallon T.R."/>
            <person name="Shende V.V."/>
            <person name="Wierzbicki I.H."/>
            <person name="Pendleton A.L."/>
            <person name="Watervoot N.F."/>
            <person name="Auber R.P."/>
            <person name="Gonzalez D.J."/>
            <person name="Wisecaver J.H."/>
            <person name="Moore B.S."/>
        </authorList>
    </citation>
    <scope>NUCLEOTIDE SEQUENCE [LARGE SCALE GENOMIC DNA]</scope>
    <source>
        <strain evidence="3 4">12B1</strain>
    </source>
</reference>
<evidence type="ECO:0000256" key="1">
    <source>
        <dbReference type="SAM" id="MobiDB-lite"/>
    </source>
</evidence>
<dbReference type="Proteomes" id="UP001515480">
    <property type="component" value="Unassembled WGS sequence"/>
</dbReference>
<feature type="compositionally biased region" description="Basic and acidic residues" evidence="1">
    <location>
        <begin position="672"/>
        <end position="689"/>
    </location>
</feature>